<feature type="transmembrane region" description="Helical" evidence="1">
    <location>
        <begin position="184"/>
        <end position="206"/>
    </location>
</feature>
<evidence type="ECO:0000313" key="2">
    <source>
        <dbReference type="EMBL" id="MCO6024727.1"/>
    </source>
</evidence>
<proteinExistence type="predicted"/>
<protein>
    <submittedName>
        <fullName evidence="2">Zinc ribbon domain-containing protein</fullName>
    </submittedName>
</protein>
<dbReference type="PROSITE" id="PS51257">
    <property type="entry name" value="PROKAR_LIPOPROTEIN"/>
    <property type="match status" value="1"/>
</dbReference>
<keyword evidence="1" id="KW-0812">Transmembrane</keyword>
<keyword evidence="1" id="KW-0472">Membrane</keyword>
<feature type="transmembrane region" description="Helical" evidence="1">
    <location>
        <begin position="146"/>
        <end position="164"/>
    </location>
</feature>
<dbReference type="Proteomes" id="UP001204015">
    <property type="component" value="Unassembled WGS sequence"/>
</dbReference>
<organism evidence="2 3">
    <name type="scientific">Segatella cerevisiae</name>
    <dbReference type="NCBI Taxonomy" id="2053716"/>
    <lineage>
        <taxon>Bacteria</taxon>
        <taxon>Pseudomonadati</taxon>
        <taxon>Bacteroidota</taxon>
        <taxon>Bacteroidia</taxon>
        <taxon>Bacteroidales</taxon>
        <taxon>Prevotellaceae</taxon>
        <taxon>Segatella</taxon>
    </lineage>
</organism>
<feature type="transmembrane region" description="Helical" evidence="1">
    <location>
        <begin position="226"/>
        <end position="246"/>
    </location>
</feature>
<reference evidence="2 3" key="1">
    <citation type="submission" date="2022-06" db="EMBL/GenBank/DDBJ databases">
        <title>A taxonomic note on the genus Prevotella: Description of four novel genera and emended description of the genera Hallella and Xylanibacter.</title>
        <authorList>
            <person name="Hitch T.C.A."/>
        </authorList>
    </citation>
    <scope>NUCLEOTIDE SEQUENCE [LARGE SCALE GENOMIC DNA]</scope>
    <source>
        <strain evidence="2 3">DSM 100619</strain>
    </source>
</reference>
<name>A0ABT1BUG2_9BACT</name>
<dbReference type="RefSeq" id="WP_252760084.1">
    <property type="nucleotide sequence ID" value="NZ_JAMXLY010000005.1"/>
</dbReference>
<gene>
    <name evidence="2" type="ORF">NG821_02525</name>
</gene>
<keyword evidence="3" id="KW-1185">Reference proteome</keyword>
<accession>A0ABT1BUG2</accession>
<comment type="caution">
    <text evidence="2">The sequence shown here is derived from an EMBL/GenBank/DDBJ whole genome shotgun (WGS) entry which is preliminary data.</text>
</comment>
<evidence type="ECO:0000313" key="3">
    <source>
        <dbReference type="Proteomes" id="UP001204015"/>
    </source>
</evidence>
<sequence length="331" mass="37634">MQKTRTIVPILLLLLLLTGCYHRQAKQQGAPFVQYSAKQLDSISFSTTHHYTYRYNFLVKTDSLVLYAQQPVEIVNNMNTDSFAVKHNTLLVVSDIHIVPQDSVDSVWIQLGTENAQFGWIHESKLLPNVVPDDPISECISLFSDTHLMIFLIIIIVIGFAYLLRTILKKNAKIVHFNDIDSFYPTLLCLIVASAATLYASIQIFAPDDWQDFYFHPTLDPFRVPTMLSVFLILVWSILIVGLAALDDVRKQLQFGDAVLYSFGLAGVCAIDYILFSFSTLYFVGYVLLAFYFYFSIVQYLKHDRVKYVCGNCGAELKHKGRCPYCGAMND</sequence>
<feature type="transmembrane region" description="Helical" evidence="1">
    <location>
        <begin position="282"/>
        <end position="301"/>
    </location>
</feature>
<feature type="transmembrane region" description="Helical" evidence="1">
    <location>
        <begin position="258"/>
        <end position="276"/>
    </location>
</feature>
<dbReference type="EMBL" id="JAMXLY010000005">
    <property type="protein sequence ID" value="MCO6024727.1"/>
    <property type="molecule type" value="Genomic_DNA"/>
</dbReference>
<keyword evidence="1" id="KW-1133">Transmembrane helix</keyword>
<evidence type="ECO:0000256" key="1">
    <source>
        <dbReference type="SAM" id="Phobius"/>
    </source>
</evidence>